<feature type="domain" description="Type I restriction modification DNA specificity" evidence="4">
    <location>
        <begin position="241"/>
        <end position="355"/>
    </location>
</feature>
<dbReference type="RefSeq" id="WP_005181420.1">
    <property type="nucleotide sequence ID" value="NZ_BAED01000003.1"/>
</dbReference>
<dbReference type="InterPro" id="IPR052021">
    <property type="entry name" value="Type-I_RS_S_subunit"/>
</dbReference>
<accession>G7GJ62</accession>
<evidence type="ECO:0000256" key="3">
    <source>
        <dbReference type="ARBA" id="ARBA00023125"/>
    </source>
</evidence>
<dbReference type="SUPFAM" id="SSF116734">
    <property type="entry name" value="DNA methylase specificity domain"/>
    <property type="match status" value="2"/>
</dbReference>
<comment type="similarity">
    <text evidence="1">Belongs to the type-I restriction system S methylase family.</text>
</comment>
<protein>
    <submittedName>
        <fullName evidence="5">Type I restriction-modification system specificity subunit</fullName>
    </submittedName>
</protein>
<gene>
    <name evidence="5" type="primary">hsdS</name>
    <name evidence="5" type="ORF">GOAMR_03_01470</name>
</gene>
<name>G7GJ62_9ACTN</name>
<dbReference type="PANTHER" id="PTHR30408">
    <property type="entry name" value="TYPE-1 RESTRICTION ENZYME ECOKI SPECIFICITY PROTEIN"/>
    <property type="match status" value="1"/>
</dbReference>
<dbReference type="InterPro" id="IPR044946">
    <property type="entry name" value="Restrct_endonuc_typeI_TRD_sf"/>
</dbReference>
<feature type="domain" description="Type I restriction modification DNA specificity" evidence="4">
    <location>
        <begin position="77"/>
        <end position="167"/>
    </location>
</feature>
<dbReference type="GO" id="GO:0003677">
    <property type="term" value="F:DNA binding"/>
    <property type="evidence" value="ECO:0007669"/>
    <property type="project" value="UniProtKB-KW"/>
</dbReference>
<dbReference type="Proteomes" id="UP000006023">
    <property type="component" value="Unassembled WGS sequence"/>
</dbReference>
<dbReference type="Pfam" id="PF01420">
    <property type="entry name" value="Methylase_S"/>
    <property type="match status" value="2"/>
</dbReference>
<keyword evidence="3" id="KW-0238">DNA-binding</keyword>
<dbReference type="eggNOG" id="COG0732">
    <property type="taxonomic scope" value="Bacteria"/>
</dbReference>
<reference evidence="5 6" key="1">
    <citation type="submission" date="2011-11" db="EMBL/GenBank/DDBJ databases">
        <title>Whole genome shotgun sequence of Gordonia amarae NBRC 15530.</title>
        <authorList>
            <person name="Takarada H."/>
            <person name="Hosoyama A."/>
            <person name="Tsuchikane K."/>
            <person name="Katsumata H."/>
            <person name="Yamazaki S."/>
            <person name="Fujita N."/>
        </authorList>
    </citation>
    <scope>NUCLEOTIDE SEQUENCE [LARGE SCALE GENOMIC DNA]</scope>
    <source>
        <strain evidence="5 6">NBRC 15530</strain>
    </source>
</reference>
<dbReference type="GO" id="GO:0009307">
    <property type="term" value="P:DNA restriction-modification system"/>
    <property type="evidence" value="ECO:0007669"/>
    <property type="project" value="UniProtKB-KW"/>
</dbReference>
<evidence type="ECO:0000256" key="1">
    <source>
        <dbReference type="ARBA" id="ARBA00010923"/>
    </source>
</evidence>
<keyword evidence="6" id="KW-1185">Reference proteome</keyword>
<dbReference type="STRING" id="1075090.GOAMR_03_01470"/>
<comment type="caution">
    <text evidence="5">The sequence shown here is derived from an EMBL/GenBank/DDBJ whole genome shotgun (WGS) entry which is preliminary data.</text>
</comment>
<evidence type="ECO:0000313" key="5">
    <source>
        <dbReference type="EMBL" id="GAB03637.1"/>
    </source>
</evidence>
<dbReference type="Gene3D" id="3.90.220.20">
    <property type="entry name" value="DNA methylase specificity domains"/>
    <property type="match status" value="2"/>
</dbReference>
<organism evidence="5 6">
    <name type="scientific">Gordonia amarae NBRC 15530</name>
    <dbReference type="NCBI Taxonomy" id="1075090"/>
    <lineage>
        <taxon>Bacteria</taxon>
        <taxon>Bacillati</taxon>
        <taxon>Actinomycetota</taxon>
        <taxon>Actinomycetes</taxon>
        <taxon>Mycobacteriales</taxon>
        <taxon>Gordoniaceae</taxon>
        <taxon>Gordonia</taxon>
    </lineage>
</organism>
<keyword evidence="2" id="KW-0680">Restriction system</keyword>
<evidence type="ECO:0000256" key="2">
    <source>
        <dbReference type="ARBA" id="ARBA00022747"/>
    </source>
</evidence>
<dbReference type="AlphaFoldDB" id="G7GJ62"/>
<proteinExistence type="inferred from homology"/>
<evidence type="ECO:0000313" key="6">
    <source>
        <dbReference type="Proteomes" id="UP000006023"/>
    </source>
</evidence>
<sequence length="382" mass="42525">MTVLADVLDFAGVPERIREPENERFVTLKLKAAGAVQRVIKDGKTPVPFTGYRIAAGQFIYSRIDARNGAFALVPDALDGAVVSKDFPIFNVRFGRIEPSYLLHLMRAGVLQDQIRASSFGATNRQRIAEATLLSFQIPLPPLPEQRRIATILDHADSLRTKRRQVLTHLDSLIESVFRDMFAEVPATSTVAAEASLIRTGPFGSQLLHSEFVDEGIAVLGLDNVVGNKFRWAERRFITPEKYEKLTRYTVNHGDVLISIMGTTGRCVVVPDDIPTAINTKHICAITPETERLNPEFLRAAFLWHPDSLAHLRRQTKGSIMDGLNMGIIKAMPIPVPPLSTQTEFAVRLARIESEHETTHAVANHDDELFTSLQSRAFRGDL</sequence>
<dbReference type="PANTHER" id="PTHR30408:SF12">
    <property type="entry name" value="TYPE I RESTRICTION ENZYME MJAVIII SPECIFICITY SUBUNIT"/>
    <property type="match status" value="1"/>
</dbReference>
<dbReference type="EMBL" id="BAED01000003">
    <property type="protein sequence ID" value="GAB03637.1"/>
    <property type="molecule type" value="Genomic_DNA"/>
</dbReference>
<dbReference type="REBASE" id="58943">
    <property type="entry name" value="S.Gam15530ORF1460P"/>
</dbReference>
<evidence type="ECO:0000259" key="4">
    <source>
        <dbReference type="Pfam" id="PF01420"/>
    </source>
</evidence>
<dbReference type="InterPro" id="IPR000055">
    <property type="entry name" value="Restrct_endonuc_typeI_TRD"/>
</dbReference>